<dbReference type="STRING" id="1123510.GCA_000620025_02006"/>
<evidence type="ECO:0000313" key="2">
    <source>
        <dbReference type="Proteomes" id="UP000267342"/>
    </source>
</evidence>
<sequence>MRAGLAAVELVAQAEFIERVTKPTTSSTSVSTSLAWGDSVAQLVEMFFPNVTRYRYTPDLKSAMVRQTQQIIRKQRQQFTALALDFLTFGNATCTRSIAALAT</sequence>
<name>A0A348HCW1_9GAMM</name>
<dbReference type="Proteomes" id="UP000267342">
    <property type="component" value="Chromosome"/>
</dbReference>
<organism evidence="1 2">
    <name type="scientific">Zymobacter palmae</name>
    <dbReference type="NCBI Taxonomy" id="33074"/>
    <lineage>
        <taxon>Bacteria</taxon>
        <taxon>Pseudomonadati</taxon>
        <taxon>Pseudomonadota</taxon>
        <taxon>Gammaproteobacteria</taxon>
        <taxon>Oceanospirillales</taxon>
        <taxon>Halomonadaceae</taxon>
        <taxon>Zymobacter group</taxon>
        <taxon>Zymobacter</taxon>
    </lineage>
</organism>
<dbReference type="AlphaFoldDB" id="A0A348HCW1"/>
<dbReference type="RefSeq" id="WP_051523786.1">
    <property type="nucleotide sequence ID" value="NZ_AP018933.1"/>
</dbReference>
<proteinExistence type="predicted"/>
<dbReference type="KEGG" id="zpl:ZBT109_0687"/>
<dbReference type="OrthoDB" id="8553810at2"/>
<evidence type="ECO:0000313" key="1">
    <source>
        <dbReference type="EMBL" id="BBG29463.1"/>
    </source>
</evidence>
<gene>
    <name evidence="1" type="ORF">ZBT109_0687</name>
</gene>
<keyword evidence="2" id="KW-1185">Reference proteome</keyword>
<dbReference type="EMBL" id="AP018933">
    <property type="protein sequence ID" value="BBG29463.1"/>
    <property type="molecule type" value="Genomic_DNA"/>
</dbReference>
<reference evidence="1 2" key="1">
    <citation type="submission" date="2018-09" db="EMBL/GenBank/DDBJ databases">
        <title>Zymobacter palmae IAM14233 (=T109) whole genome analysis.</title>
        <authorList>
            <person name="Yanase H."/>
        </authorList>
    </citation>
    <scope>NUCLEOTIDE SEQUENCE [LARGE SCALE GENOMIC DNA]</scope>
    <source>
        <strain evidence="1 2">IAM14233</strain>
    </source>
</reference>
<protein>
    <submittedName>
        <fullName evidence="1">Uncharacterized protein</fullName>
    </submittedName>
</protein>
<accession>A0A348HCW1</accession>